<evidence type="ECO:0000256" key="1">
    <source>
        <dbReference type="ARBA" id="ARBA00000707"/>
    </source>
</evidence>
<accession>A0ABR1P3A8</accession>
<dbReference type="InterPro" id="IPR022105">
    <property type="entry name" value="DUF3645"/>
</dbReference>
<dbReference type="Pfam" id="PF12340">
    <property type="entry name" value="DUF3638"/>
    <property type="match status" value="1"/>
</dbReference>
<dbReference type="PANTHER" id="PTHR13367">
    <property type="entry name" value="UBIQUITIN THIOESTERASE"/>
    <property type="match status" value="1"/>
</dbReference>
<feature type="region of interest" description="Disordered" evidence="7">
    <location>
        <begin position="2828"/>
        <end position="2859"/>
    </location>
</feature>
<evidence type="ECO:0000259" key="8">
    <source>
        <dbReference type="Pfam" id="PF12340"/>
    </source>
</evidence>
<evidence type="ECO:0000256" key="4">
    <source>
        <dbReference type="ARBA" id="ARBA00022786"/>
    </source>
</evidence>
<feature type="compositionally biased region" description="Polar residues" evidence="7">
    <location>
        <begin position="692"/>
        <end position="701"/>
    </location>
</feature>
<dbReference type="InterPro" id="IPR022099">
    <property type="entry name" value="DUF3638"/>
</dbReference>
<keyword evidence="6" id="KW-0788">Thiol protease</keyword>
<organism evidence="11 12">
    <name type="scientific">Diaporthe eres</name>
    <name type="common">Phomopsis oblonga</name>
    <dbReference type="NCBI Taxonomy" id="83184"/>
    <lineage>
        <taxon>Eukaryota</taxon>
        <taxon>Fungi</taxon>
        <taxon>Dikarya</taxon>
        <taxon>Ascomycota</taxon>
        <taxon>Pezizomycotina</taxon>
        <taxon>Sordariomycetes</taxon>
        <taxon>Sordariomycetidae</taxon>
        <taxon>Diaporthales</taxon>
        <taxon>Diaporthaceae</taxon>
        <taxon>Diaporthe</taxon>
        <taxon>Diaporthe eres species complex</taxon>
    </lineage>
</organism>
<dbReference type="Pfam" id="PF20255">
    <property type="entry name" value="DUF6606"/>
    <property type="match status" value="1"/>
</dbReference>
<name>A0ABR1P3A8_DIAER</name>
<evidence type="ECO:0000259" key="10">
    <source>
        <dbReference type="Pfam" id="PF20255"/>
    </source>
</evidence>
<proteinExistence type="predicted"/>
<evidence type="ECO:0000256" key="2">
    <source>
        <dbReference type="ARBA" id="ARBA00012759"/>
    </source>
</evidence>
<evidence type="ECO:0000256" key="7">
    <source>
        <dbReference type="SAM" id="MobiDB-lite"/>
    </source>
</evidence>
<dbReference type="EC" id="3.4.19.12" evidence="2"/>
<dbReference type="InterPro" id="IPR046541">
    <property type="entry name" value="DUF6606"/>
</dbReference>
<feature type="domain" description="DUF3645" evidence="9">
    <location>
        <begin position="2368"/>
        <end position="2400"/>
    </location>
</feature>
<feature type="compositionally biased region" description="Basic and acidic residues" evidence="7">
    <location>
        <begin position="2835"/>
        <end position="2847"/>
    </location>
</feature>
<gene>
    <name evidence="11" type="ORF">SLS63_008070</name>
</gene>
<feature type="domain" description="DUF3638" evidence="8">
    <location>
        <begin position="2023"/>
        <end position="2246"/>
    </location>
</feature>
<feature type="domain" description="DUF6606" evidence="10">
    <location>
        <begin position="13"/>
        <end position="280"/>
    </location>
</feature>
<evidence type="ECO:0000256" key="6">
    <source>
        <dbReference type="ARBA" id="ARBA00022807"/>
    </source>
</evidence>
<evidence type="ECO:0000313" key="11">
    <source>
        <dbReference type="EMBL" id="KAK7725467.1"/>
    </source>
</evidence>
<keyword evidence="3" id="KW-0645">Protease</keyword>
<keyword evidence="12" id="KW-1185">Reference proteome</keyword>
<dbReference type="EMBL" id="JAKNSF020000049">
    <property type="protein sequence ID" value="KAK7725467.1"/>
    <property type="molecule type" value="Genomic_DNA"/>
</dbReference>
<comment type="catalytic activity">
    <reaction evidence="1">
        <text>Thiol-dependent hydrolysis of ester, thioester, amide, peptide and isopeptide bonds formed by the C-terminal Gly of ubiquitin (a 76-residue protein attached to proteins as an intracellular targeting signal).</text>
        <dbReference type="EC" id="3.4.19.12"/>
    </reaction>
</comment>
<keyword evidence="5" id="KW-0378">Hydrolase</keyword>
<comment type="caution">
    <text evidence="11">The sequence shown here is derived from an EMBL/GenBank/DDBJ whole genome shotgun (WGS) entry which is preliminary data.</text>
</comment>
<dbReference type="Pfam" id="PF12359">
    <property type="entry name" value="DUF3645"/>
    <property type="match status" value="1"/>
</dbReference>
<evidence type="ECO:0000256" key="3">
    <source>
        <dbReference type="ARBA" id="ARBA00022670"/>
    </source>
</evidence>
<sequence>MAVSATADEFQRVVHHVFLPPKLPQQADEDSEIALVNTTLQGLVALLVHPLPVLQRKALVNAIALLKNIKAINSLPRGKIDQVRLHEALVSLPVSQTLVANVSSQNAAVLVTRWLDELVFEEFELSPLDADVVQTEGRLTRTFPGLAVAVPAKLLDEPDFASMVASTLSTMGHQPAPGMQPQAKKAGVQHDEFRDTTNPAMVSELFMGVLSAVGSPISVSSISKNTRDEVLWKQAQAPWRRSPMWMLIRVSIQLVVSRSSDDSHALYKEIMVFVMTHILESAKAHHLPPDMIYIMTAKIDRRLRKISAAGSRVLPKSVMASIDQSLQQCLKSLSNRWVVSQQLDSPDMQLPTLPLLDFERDTLVAIPALDDYIEATQKRRREKTPAPFKPSSQLIELKPGSLPSLPGSHFNDSYYAAANLGQFEQWVAWHIDDWVDANEQDNACKELHDLMVQYHSLAGACYSGNPEATSVMVLTTFELWVACDKAALQGCPWLSEYDPGIPTEALQNLLLPFLDQMKRLYQLEDYINRRRKESGKPTDLLFASDSSKSFASQYFDRSDAHQELLSRIESDAETARQAKLKEFEQVKVEYCRLDALYNGTDHKFITKVIDTWCDPPETEDVHSPRCQKCRYESQRNQLSISVHEWPLPSNSFQTKAVVFELGLPSWLENWRNARLVLLQDMLRGKRPKVQPSTTYLLSSNDPHLAQRHSRQSTRPRIDLLSQVKPVLMTHYKSKTIATLKESQICVPNGLSYKYYDAHSDEYPGSFIFNDDIPRACTYKLPCQALQRFLFRPASAPDGPEPNTVIASQDACPENMALEEYKELCTLPFGRRIQWANILLQLSMPSLDFRKPETTMLLLQCAYQTGPRSSVSTDPFSSADGSSALRISHDFFSSEQRAHSLLQSLTEALQRVKSNWESSQALFILVALAARALSLSAFSRVQEACLMFLATSRDIAMSWVISLRDKAYAAEDHNDKAAFIAKSVETALICTSTFDIDDQYLEVVLAGKNNTSILVQASIVVQEGEPNQAVIREPLLAILDLRRKRLLSRIYKILAQQPTELDDAIKKAWSAFVSGSAWCVASETAHDWVTTDTRATTQAASMSVHYNLLSGELLVNGMPLDQPPKKYRDHPLYSTLFGRNVVEIMPSTTPGFQFSTKRKFGGFSVQLGMSSNGELIVRATKGGVTYETIPSHLVQKAYPISFGQDYVHWLNWATNTIQFRLSHQPWDPSSPTVWTLSQLQTQWRLSNSGCSVVGIGSLTSQRISHVFDPLANTDRIHGILQPSGETKTLFVNIPTIRLSFQLAQGSDLLESKEFRSFAIDADQSLGTLVGLRSKIVLKHLTGDDRMVLVPESKVVDYRRKDGHIFVSVSKESIHKVHALRVDPQLGRLLDRSELGCKLFLSYLHALTSFCLVDPLTRKTGTEQALTILKSAAVRSFDQLSQEHIDMLSKIAALSPGRCYYPSHLRVMQTVHWDSNISFLSQHGDFITTVKSLLQQAEKALIFFPEAQLFFPRLDKIDERLLQRDDIRSATFRVSGFGADSHTVQSDRRYNARDQNPASDLATCAFTMSRLVFREGFGRFYPEPAAGSLWKKMRTFDIVHGPQLQIELSNLKYDAGLFEDGRNYIVQKLPALHRCLGTSIASERYKFSIMMWLSTIACDPDADLSLLQSVAMFFKSPALGQVRAPEGGPFRPQFGSAYSESALLGVLEKYIRPLRSCPEYTLTRQKNEKQHVYYSRREKTWKSARKSAVATLTDELAPQWPCEIPDSPDVPSTYIKVDEAMQDVRSLFKKWHSNRLLHQYLLSIEQSMSSFVYERIQPVDLMPRPPETKPSISGYISEHSVFLLPAPELPEYCPTVDLSLECSTQHKGLGEPPLLNSVVKSLVNLAVRSNYEKKYVAELCESLDALKLVSRYGDGPPSANVTFEALSYHLESCTEHANGVYRVLEAAATSPGSSRGTGSTYQRPRVSPTFFLQQLSRSRWHHLPEGWKACIVRYALALAALQRAERLTKLTENQDFVNELRNTGHQNWDPAKHPESLLMEVESGFLIRPVQMQVAAQMQNPPDGNNAVMQLNMGEGKSSVIVPNVAATLADGETLVRVVVAKPQSKQMAQMLISKLGGLLDRQVYFMPISRSLKLDNKAAHNISNMLHDCTSSGGILLIQPEHILSFQLMTTECYILDRQGIGQQLVSTLDFLERNARDIVDESDENFSVRFELIYTMGVQRPIELSPDRWLLVQQVLDLVRLLASELAKDLPHSLEYYPGVPGSFPRIRILRSDAGALLQRRLADHICNHGLDTFQVSRQPEEIRMAVHTYITKIQLSAAEISAVEHSLFWTETTKPPLLLIRGIIACGVLEFVLGQKRWRVNYGLASRTPPTQLAVPYRAKDSPSLRSEFSHPDVVIALTSLSYYYGGLSDDDLFIAMGSLMEADQSDVEYQAWVRDANDLPAAFRQLQGINLKDHPLCTSVVFPALRFAKSVIDFFLSHIVFPKQIKEFPHKLSASGWDIGRRKSRPVTGFSGTNDSRCVLPTDVHHIDHPDQKHTNALVLEHILQPDNGVVLMEHVKQQTSDADHLLATVLHLTPPVQVILDVGAQILELNNIEVAKTWLKKHDTTKDAAVFVNDDDELCVVDREDRVDLLRASSFFTRMDSCLIFLDEAHTRGIDLRLPSHYRAAVTLGAGLTKDRLVQACMRLRKLGKGQTVVFCISQEIQAKIIERTAAARNSEITVADVIHWSISETHVEIRRSMPLWAVQGERFFLQDKLWKHVRRDGRTILSKEYAEKFQEKEAQSLDDRFRPRKAHGHPLHLASASDADLRRIAQRCQQFDDLQFNSSTLQEEQERELSPEIEQERQVQKAPAAAPAPHKLHEHIRKFATDGVFITGSTAYMPAFEALKDSSAASGFSVRQLAGEGRLLVTADFAKTVMPSSRSSFLSDAFQRHVQWLLTTRAKGTTWVDRIIIISPYEANQLYKHMEKSTAATLHVYKPRCNSGYASVDQLDFHVVSAQVGPSVVPRGLAMQLALFSGQLYMSSYRDYKEVCSFLGLSIEAITEEMGKQGWKVAADGFILSDEQGRSGGASGPCDNPIGFFKILMSKIRRNGGGIQKTHMGGLLEGKIFYASEFKE</sequence>
<dbReference type="InterPro" id="IPR051346">
    <property type="entry name" value="OTU_Deubiquitinase"/>
</dbReference>
<evidence type="ECO:0000256" key="5">
    <source>
        <dbReference type="ARBA" id="ARBA00022801"/>
    </source>
</evidence>
<evidence type="ECO:0000313" key="12">
    <source>
        <dbReference type="Proteomes" id="UP001430848"/>
    </source>
</evidence>
<keyword evidence="4" id="KW-0833">Ubl conjugation pathway</keyword>
<protein>
    <recommendedName>
        <fullName evidence="2">ubiquitinyl hydrolase 1</fullName>
        <ecNumber evidence="2">3.4.19.12</ecNumber>
    </recommendedName>
</protein>
<dbReference type="Proteomes" id="UP001430848">
    <property type="component" value="Unassembled WGS sequence"/>
</dbReference>
<reference evidence="11 12" key="1">
    <citation type="submission" date="2024-02" db="EMBL/GenBank/DDBJ databases">
        <title>De novo assembly and annotation of 12 fungi associated with fruit tree decline syndrome in Ontario, Canada.</title>
        <authorList>
            <person name="Sulman M."/>
            <person name="Ellouze W."/>
            <person name="Ilyukhin E."/>
        </authorList>
    </citation>
    <scope>NUCLEOTIDE SEQUENCE [LARGE SCALE GENOMIC DNA]</scope>
    <source>
        <strain evidence="11 12">M169</strain>
    </source>
</reference>
<evidence type="ECO:0000259" key="9">
    <source>
        <dbReference type="Pfam" id="PF12359"/>
    </source>
</evidence>
<dbReference type="PANTHER" id="PTHR13367:SF34">
    <property type="match status" value="1"/>
</dbReference>
<feature type="region of interest" description="Disordered" evidence="7">
    <location>
        <begin position="692"/>
        <end position="712"/>
    </location>
</feature>